<protein>
    <submittedName>
        <fullName evidence="1">Uncharacterized protein</fullName>
    </submittedName>
</protein>
<gene>
    <name evidence="1" type="ORF">Pint_20051</name>
</gene>
<comment type="caution">
    <text evidence="1">The sequence shown here is derived from an EMBL/GenBank/DDBJ whole genome shotgun (WGS) entry which is preliminary data.</text>
</comment>
<organism evidence="1 2">
    <name type="scientific">Pistacia integerrima</name>
    <dbReference type="NCBI Taxonomy" id="434235"/>
    <lineage>
        <taxon>Eukaryota</taxon>
        <taxon>Viridiplantae</taxon>
        <taxon>Streptophyta</taxon>
        <taxon>Embryophyta</taxon>
        <taxon>Tracheophyta</taxon>
        <taxon>Spermatophyta</taxon>
        <taxon>Magnoliopsida</taxon>
        <taxon>eudicotyledons</taxon>
        <taxon>Gunneridae</taxon>
        <taxon>Pentapetalae</taxon>
        <taxon>rosids</taxon>
        <taxon>malvids</taxon>
        <taxon>Sapindales</taxon>
        <taxon>Anacardiaceae</taxon>
        <taxon>Pistacia</taxon>
    </lineage>
</organism>
<reference evidence="2" key="1">
    <citation type="journal article" date="2023" name="G3 (Bethesda)">
        <title>Genome assembly and association tests identify interacting loci associated with vigor, precocity, and sex in interspecific pistachio rootstocks.</title>
        <authorList>
            <person name="Palmer W."/>
            <person name="Jacygrad E."/>
            <person name="Sagayaradj S."/>
            <person name="Cavanaugh K."/>
            <person name="Han R."/>
            <person name="Bertier L."/>
            <person name="Beede B."/>
            <person name="Kafkas S."/>
            <person name="Golino D."/>
            <person name="Preece J."/>
            <person name="Michelmore R."/>
        </authorList>
    </citation>
    <scope>NUCLEOTIDE SEQUENCE [LARGE SCALE GENOMIC DNA]</scope>
</reference>
<dbReference type="Proteomes" id="UP001163603">
    <property type="component" value="Chromosome 13"/>
</dbReference>
<accession>A0ACC0X979</accession>
<proteinExistence type="predicted"/>
<sequence>MISYNLTYTWAISHYITTWPFHELTAHFLSTTFQITLSLSCIQIVIQNNMSSFNHQLKPQNGNDQEDFLFAMELVTGTVLPMTMTAAIELGLLEIMAKASPSHLSSSEIASHLPSRNQDAPVVVDRILRLLASHSILTCKLVTNKDGQAQRLYGLAPVCRYFVQNEDGVSLAPSMLIVQDKASVDCWYHLKDAVLEGSLPFMKAHNGMQGFEYAAQDTRINSLFNQSMHNHTALVMKRILEIYRGFEGLNELMDVGGGFGSNLRLIVSKYPQIKGINFDLPYVIKDAISSPGVNHVGGDMFLEVPKAEYIFMKWILHDWGDDKCLKLLKNCYNALPDSGKVIIVESILPEFPENDVVTKNVSRLDLCMFNTIPGAKERTKQEFQDLATRAGFAVPDVICRAYCYWVIELYKRK</sequence>
<name>A0ACC0X979_9ROSI</name>
<evidence type="ECO:0000313" key="1">
    <source>
        <dbReference type="EMBL" id="KAJ0013739.1"/>
    </source>
</evidence>
<keyword evidence="2" id="KW-1185">Reference proteome</keyword>
<evidence type="ECO:0000313" key="2">
    <source>
        <dbReference type="Proteomes" id="UP001163603"/>
    </source>
</evidence>
<dbReference type="EMBL" id="CM047748">
    <property type="protein sequence ID" value="KAJ0013739.1"/>
    <property type="molecule type" value="Genomic_DNA"/>
</dbReference>